<dbReference type="Gene3D" id="3.30.70.270">
    <property type="match status" value="1"/>
</dbReference>
<name>A0ABW5XZ15_9BACL</name>
<dbReference type="PANTHER" id="PTHR45138">
    <property type="entry name" value="REGULATORY COMPONENTS OF SENSORY TRANSDUCTION SYSTEM"/>
    <property type="match status" value="1"/>
</dbReference>
<dbReference type="NCBIfam" id="TIGR00254">
    <property type="entry name" value="GGDEF"/>
    <property type="match status" value="1"/>
</dbReference>
<dbReference type="PROSITE" id="PS50887">
    <property type="entry name" value="GGDEF"/>
    <property type="match status" value="1"/>
</dbReference>
<gene>
    <name evidence="2" type="ORF">ACFSY7_07435</name>
</gene>
<sequence length="242" mass="27806">MIGAIIVFSGVILDYLKGSGVITIRYEMTMPAVALYLLLQLIAIAKDFAEGRMELIRLNQSLDEEVALQTKQLKEKNEQLEALVWQDGLTGIANRRYFNEMVANQFDHAKQQQQKWSLIMIDIDEFKQYNDYYGHVAGDQLLKVFVDIINKILPPNVLFARYGGEEFVLITQDDQAMSLAEELRQRIEHANLEHLGRDLKRVTASFGVVTYTNEETVEELLHKADENLYMAKRSGRNRVYAS</sequence>
<dbReference type="PANTHER" id="PTHR45138:SF9">
    <property type="entry name" value="DIGUANYLATE CYCLASE DGCM-RELATED"/>
    <property type="match status" value="1"/>
</dbReference>
<evidence type="ECO:0000313" key="3">
    <source>
        <dbReference type="Proteomes" id="UP001597568"/>
    </source>
</evidence>
<dbReference type="CDD" id="cd01949">
    <property type="entry name" value="GGDEF"/>
    <property type="match status" value="1"/>
</dbReference>
<dbReference type="InterPro" id="IPR043128">
    <property type="entry name" value="Rev_trsase/Diguanyl_cyclase"/>
</dbReference>
<dbReference type="SMART" id="SM00267">
    <property type="entry name" value="GGDEF"/>
    <property type="match status" value="1"/>
</dbReference>
<reference evidence="3" key="1">
    <citation type="journal article" date="2019" name="Int. J. Syst. Evol. Microbiol.">
        <title>The Global Catalogue of Microorganisms (GCM) 10K type strain sequencing project: providing services to taxonomists for standard genome sequencing and annotation.</title>
        <authorList>
            <consortium name="The Broad Institute Genomics Platform"/>
            <consortium name="The Broad Institute Genome Sequencing Center for Infectious Disease"/>
            <person name="Wu L."/>
            <person name="Ma J."/>
        </authorList>
    </citation>
    <scope>NUCLEOTIDE SEQUENCE [LARGE SCALE GENOMIC DNA]</scope>
    <source>
        <strain evidence="3">KCTC 33522</strain>
    </source>
</reference>
<organism evidence="2 3">
    <name type="scientific">Kurthia populi</name>
    <dbReference type="NCBI Taxonomy" id="1562132"/>
    <lineage>
        <taxon>Bacteria</taxon>
        <taxon>Bacillati</taxon>
        <taxon>Bacillota</taxon>
        <taxon>Bacilli</taxon>
        <taxon>Bacillales</taxon>
        <taxon>Caryophanaceae</taxon>
        <taxon>Kurthia</taxon>
    </lineage>
</organism>
<evidence type="ECO:0000313" key="2">
    <source>
        <dbReference type="EMBL" id="MFD2868328.1"/>
    </source>
</evidence>
<dbReference type="Proteomes" id="UP001597568">
    <property type="component" value="Unassembled WGS sequence"/>
</dbReference>
<dbReference type="InterPro" id="IPR029787">
    <property type="entry name" value="Nucleotide_cyclase"/>
</dbReference>
<dbReference type="SUPFAM" id="SSF55073">
    <property type="entry name" value="Nucleotide cyclase"/>
    <property type="match status" value="1"/>
</dbReference>
<evidence type="ECO:0000259" key="1">
    <source>
        <dbReference type="PROSITE" id="PS50887"/>
    </source>
</evidence>
<protein>
    <submittedName>
        <fullName evidence="2">GGDEF domain-containing protein</fullName>
    </submittedName>
</protein>
<dbReference type="InterPro" id="IPR050469">
    <property type="entry name" value="Diguanylate_Cyclase"/>
</dbReference>
<accession>A0ABW5XZ15</accession>
<proteinExistence type="predicted"/>
<dbReference type="EMBL" id="JBHUOR010000040">
    <property type="protein sequence ID" value="MFD2868328.1"/>
    <property type="molecule type" value="Genomic_DNA"/>
</dbReference>
<comment type="caution">
    <text evidence="2">The sequence shown here is derived from an EMBL/GenBank/DDBJ whole genome shotgun (WGS) entry which is preliminary data.</text>
</comment>
<dbReference type="Pfam" id="PF00990">
    <property type="entry name" value="GGDEF"/>
    <property type="match status" value="1"/>
</dbReference>
<dbReference type="InterPro" id="IPR000160">
    <property type="entry name" value="GGDEF_dom"/>
</dbReference>
<keyword evidence="3" id="KW-1185">Reference proteome</keyword>
<feature type="domain" description="GGDEF" evidence="1">
    <location>
        <begin position="114"/>
        <end position="242"/>
    </location>
</feature>